<gene>
    <name evidence="2" type="ORF">HBR001_LOCUS3753</name>
</gene>
<feature type="compositionally biased region" description="Low complexity" evidence="1">
    <location>
        <begin position="13"/>
        <end position="29"/>
    </location>
</feature>
<evidence type="ECO:0000313" key="3">
    <source>
        <dbReference type="Proteomes" id="UP001162031"/>
    </source>
</evidence>
<feature type="region of interest" description="Disordered" evidence="1">
    <location>
        <begin position="1"/>
        <end position="49"/>
    </location>
</feature>
<organism evidence="2 3">
    <name type="scientific">Hyaloperonospora brassicae</name>
    <name type="common">Brassica downy mildew</name>
    <name type="synonym">Peronospora brassicae</name>
    <dbReference type="NCBI Taxonomy" id="162125"/>
    <lineage>
        <taxon>Eukaryota</taxon>
        <taxon>Sar</taxon>
        <taxon>Stramenopiles</taxon>
        <taxon>Oomycota</taxon>
        <taxon>Peronosporomycetes</taxon>
        <taxon>Peronosporales</taxon>
        <taxon>Peronosporaceae</taxon>
        <taxon>Hyaloperonospora</taxon>
    </lineage>
</organism>
<sequence length="404" mass="44618">MHCRHTSRLDPTRPLAAHSPSSPLPLSRAMRGRQLERSESFPAGRRFHLGGLGPREEDLWNVIEHARATVETLFDDEANGEANGEDEAAGAVQLSKTNSERGRAFRARQRQYEDTLVTEVNALRRTVTELGLLCSVRADTALRRRNSVDGSLVRLANEYFALFERGMPSVHRVGQKRSALSTAGGGEGGHVDDALSRESFARKQQAFLESAMDPDLQFGGASGLDVLLDQWQKYTSYHSRIYVEVVSVQVVGAEDSPIVTVRSKLHVVLSRATFDRIFPHVADNEDLVRKFIGREVVYHGVNHFQFSPQGQISIYDSDVGFVDAFVHAGASVSDIVLLMQHARIADECRLKDEDEMSSRDDTSDCATDVDSKDDAVPGTKIEGDTSDAEDASPSDRFAIDFILS</sequence>
<name>A0AAV0TR14_HYABA</name>
<evidence type="ECO:0000313" key="2">
    <source>
        <dbReference type="EMBL" id="CAI5726070.1"/>
    </source>
</evidence>
<keyword evidence="3" id="KW-1185">Reference proteome</keyword>
<protein>
    <submittedName>
        <fullName evidence="2">Uncharacterized protein</fullName>
    </submittedName>
</protein>
<accession>A0AAV0TR14</accession>
<evidence type="ECO:0000256" key="1">
    <source>
        <dbReference type="SAM" id="MobiDB-lite"/>
    </source>
</evidence>
<feature type="compositionally biased region" description="Basic and acidic residues" evidence="1">
    <location>
        <begin position="352"/>
        <end position="362"/>
    </location>
</feature>
<proteinExistence type="predicted"/>
<comment type="caution">
    <text evidence="2">The sequence shown here is derived from an EMBL/GenBank/DDBJ whole genome shotgun (WGS) entry which is preliminary data.</text>
</comment>
<feature type="region of interest" description="Disordered" evidence="1">
    <location>
        <begin position="352"/>
        <end position="393"/>
    </location>
</feature>
<dbReference type="Proteomes" id="UP001162031">
    <property type="component" value="Unassembled WGS sequence"/>
</dbReference>
<dbReference type="AlphaFoldDB" id="A0AAV0TR14"/>
<dbReference type="EMBL" id="CANTFL010000634">
    <property type="protein sequence ID" value="CAI5726070.1"/>
    <property type="molecule type" value="Genomic_DNA"/>
</dbReference>
<reference evidence="2" key="1">
    <citation type="submission" date="2022-12" db="EMBL/GenBank/DDBJ databases">
        <authorList>
            <person name="Webb A."/>
        </authorList>
    </citation>
    <scope>NUCLEOTIDE SEQUENCE</scope>
    <source>
        <strain evidence="2">Hp1</strain>
    </source>
</reference>